<accession>A0A2U2PHT1</accession>
<evidence type="ECO:0000259" key="6">
    <source>
        <dbReference type="Pfam" id="PF07980"/>
    </source>
</evidence>
<proteinExistence type="inferred from homology"/>
<evidence type="ECO:0000256" key="3">
    <source>
        <dbReference type="ARBA" id="ARBA00022729"/>
    </source>
</evidence>
<keyword evidence="9" id="KW-1185">Reference proteome</keyword>
<feature type="domain" description="RagB/SusD" evidence="6">
    <location>
        <begin position="374"/>
        <end position="531"/>
    </location>
</feature>
<comment type="subcellular location">
    <subcellularLocation>
        <location evidence="1">Cell outer membrane</location>
    </subcellularLocation>
</comment>
<feature type="domain" description="SusD-like N-terminal" evidence="7">
    <location>
        <begin position="71"/>
        <end position="263"/>
    </location>
</feature>
<name>A0A2U2PHT1_9SPHI</name>
<dbReference type="OrthoDB" id="621570at2"/>
<evidence type="ECO:0000256" key="4">
    <source>
        <dbReference type="ARBA" id="ARBA00023136"/>
    </source>
</evidence>
<dbReference type="RefSeq" id="WP_109415678.1">
    <property type="nucleotide sequence ID" value="NZ_QEAS01000007.1"/>
</dbReference>
<reference evidence="8 9" key="1">
    <citation type="submission" date="2018-04" db="EMBL/GenBank/DDBJ databases">
        <title>Pedobacter chongqingensis sp. nov., isolated from a rottenly hemp rope.</title>
        <authorList>
            <person name="Cai Y."/>
        </authorList>
    </citation>
    <scope>NUCLEOTIDE SEQUENCE [LARGE SCALE GENOMIC DNA]</scope>
    <source>
        <strain evidence="8 9">FJ4-8</strain>
    </source>
</reference>
<evidence type="ECO:0000313" key="8">
    <source>
        <dbReference type="EMBL" id="PWG80822.1"/>
    </source>
</evidence>
<gene>
    <name evidence="8" type="ORF">DDR33_10215</name>
</gene>
<dbReference type="EMBL" id="QEAS01000007">
    <property type="protein sequence ID" value="PWG80822.1"/>
    <property type="molecule type" value="Genomic_DNA"/>
</dbReference>
<dbReference type="GO" id="GO:0009279">
    <property type="term" value="C:cell outer membrane"/>
    <property type="evidence" value="ECO:0007669"/>
    <property type="project" value="UniProtKB-SubCell"/>
</dbReference>
<evidence type="ECO:0000256" key="1">
    <source>
        <dbReference type="ARBA" id="ARBA00004442"/>
    </source>
</evidence>
<evidence type="ECO:0000313" key="9">
    <source>
        <dbReference type="Proteomes" id="UP000245647"/>
    </source>
</evidence>
<comment type="similarity">
    <text evidence="2">Belongs to the SusD family.</text>
</comment>
<dbReference type="Pfam" id="PF07980">
    <property type="entry name" value="SusD_RagB"/>
    <property type="match status" value="1"/>
</dbReference>
<organism evidence="8 9">
    <name type="scientific">Pararcticibacter amylolyticus</name>
    <dbReference type="NCBI Taxonomy" id="2173175"/>
    <lineage>
        <taxon>Bacteria</taxon>
        <taxon>Pseudomonadati</taxon>
        <taxon>Bacteroidota</taxon>
        <taxon>Sphingobacteriia</taxon>
        <taxon>Sphingobacteriales</taxon>
        <taxon>Sphingobacteriaceae</taxon>
        <taxon>Pararcticibacter</taxon>
    </lineage>
</organism>
<protein>
    <submittedName>
        <fullName evidence="8">RagB/SusD family nutrient uptake outer membrane protein</fullName>
    </submittedName>
</protein>
<keyword evidence="4" id="KW-0472">Membrane</keyword>
<dbReference type="InterPro" id="IPR012944">
    <property type="entry name" value="SusD_RagB_dom"/>
</dbReference>
<sequence>MQQLNKFKNGGPSTKLGASPCFEKRRITGAYLTKIKRYLFLTALLGLTLAGCRKFLEIDAPKTAITQANVYQSDQTASQVLTGIYAGLSASMQSLGASFGSLFYVSGLSADEFTLYDQTDAGIQRYYQNNLSSKENEGIWGKLYTDIFTLNSAIEGLNSSTTISPTIKKQLLGEAKFMRAFYYFYLVNCYGDVPLVLGTDPEVNRSLPRVPKATVYMQIENDLKEAKALLNEDFLDATLLKTTSERVRPTKWAAGSLLARAYLYDSKFNAAEKEADSVINSGRFALVSDLNKVFLKNSDETIWALQQIYANATFGYNTAEGRLFILPSEGPNAGVSPSYPVYLSDYTINNFEGGDLRRTSWIDSVVANGTKFRYAYKYKSRPSETVVKEYSIVLRLAEQYLIRAEARARQSNIPGAVADLNLIRARARSATSIQTPNPLPPLSTSLSAPQVYVAIEHERQSELFTEWGHRWLDLKRTPGFTDASSTRADEVMSTVTRAKGGNWSPNWKLYPIPIQSINANPNLAKAQNPGY</sequence>
<dbReference type="InterPro" id="IPR033985">
    <property type="entry name" value="SusD-like_N"/>
</dbReference>
<dbReference type="CDD" id="cd08977">
    <property type="entry name" value="SusD"/>
    <property type="match status" value="1"/>
</dbReference>
<dbReference type="Pfam" id="PF14322">
    <property type="entry name" value="SusD-like_3"/>
    <property type="match status" value="1"/>
</dbReference>
<keyword evidence="3" id="KW-0732">Signal</keyword>
<dbReference type="Proteomes" id="UP000245647">
    <property type="component" value="Unassembled WGS sequence"/>
</dbReference>
<comment type="caution">
    <text evidence="8">The sequence shown here is derived from an EMBL/GenBank/DDBJ whole genome shotgun (WGS) entry which is preliminary data.</text>
</comment>
<evidence type="ECO:0000259" key="7">
    <source>
        <dbReference type="Pfam" id="PF14322"/>
    </source>
</evidence>
<dbReference type="SUPFAM" id="SSF48452">
    <property type="entry name" value="TPR-like"/>
    <property type="match status" value="1"/>
</dbReference>
<dbReference type="Gene3D" id="1.25.40.390">
    <property type="match status" value="1"/>
</dbReference>
<evidence type="ECO:0000256" key="2">
    <source>
        <dbReference type="ARBA" id="ARBA00006275"/>
    </source>
</evidence>
<evidence type="ECO:0000256" key="5">
    <source>
        <dbReference type="ARBA" id="ARBA00023237"/>
    </source>
</evidence>
<keyword evidence="5" id="KW-0998">Cell outer membrane</keyword>
<dbReference type="AlphaFoldDB" id="A0A2U2PHT1"/>
<dbReference type="InterPro" id="IPR011990">
    <property type="entry name" value="TPR-like_helical_dom_sf"/>
</dbReference>